<keyword evidence="3" id="KW-1185">Reference proteome</keyword>
<protein>
    <submittedName>
        <fullName evidence="2">Uncharacterized protein</fullName>
    </submittedName>
</protein>
<reference evidence="2 3" key="1">
    <citation type="journal article" date="2018" name="Mol. Ecol.">
        <title>The obligate alkalophilic soda-lake fungus Sodiomyces alkalinus has shifted to a protein diet.</title>
        <authorList>
            <person name="Grum-Grzhimaylo A.A."/>
            <person name="Falkoski D.L."/>
            <person name="van den Heuvel J."/>
            <person name="Valero-Jimenez C.A."/>
            <person name="Min B."/>
            <person name="Choi I.G."/>
            <person name="Lipzen A."/>
            <person name="Daum C.G."/>
            <person name="Aanen D.K."/>
            <person name="Tsang A."/>
            <person name="Henrissat B."/>
            <person name="Bilanenko E.N."/>
            <person name="de Vries R.P."/>
            <person name="van Kan J.A.L."/>
            <person name="Grigoriev I.V."/>
            <person name="Debets A.J.M."/>
        </authorList>
    </citation>
    <scope>NUCLEOTIDE SEQUENCE [LARGE SCALE GENOMIC DNA]</scope>
    <source>
        <strain evidence="2 3">F11</strain>
    </source>
</reference>
<evidence type="ECO:0000313" key="2">
    <source>
        <dbReference type="EMBL" id="ROT35605.1"/>
    </source>
</evidence>
<dbReference type="AlphaFoldDB" id="A0A3N2PM45"/>
<feature type="compositionally biased region" description="Basic and acidic residues" evidence="1">
    <location>
        <begin position="15"/>
        <end position="30"/>
    </location>
</feature>
<name>A0A3N2PM45_SODAK</name>
<proteinExistence type="predicted"/>
<dbReference type="EMBL" id="ML119061">
    <property type="protein sequence ID" value="ROT35605.1"/>
    <property type="molecule type" value="Genomic_DNA"/>
</dbReference>
<feature type="region of interest" description="Disordered" evidence="1">
    <location>
        <begin position="1"/>
        <end position="32"/>
    </location>
</feature>
<dbReference type="GeneID" id="39583035"/>
<organism evidence="2 3">
    <name type="scientific">Sodiomyces alkalinus (strain CBS 110278 / VKM F-3762 / F11)</name>
    <name type="common">Alkaliphilic filamentous fungus</name>
    <dbReference type="NCBI Taxonomy" id="1314773"/>
    <lineage>
        <taxon>Eukaryota</taxon>
        <taxon>Fungi</taxon>
        <taxon>Dikarya</taxon>
        <taxon>Ascomycota</taxon>
        <taxon>Pezizomycotina</taxon>
        <taxon>Sordariomycetes</taxon>
        <taxon>Hypocreomycetidae</taxon>
        <taxon>Glomerellales</taxon>
        <taxon>Plectosphaerellaceae</taxon>
        <taxon>Sodiomyces</taxon>
    </lineage>
</organism>
<sequence>MTPSITEGGPIAPYEGRDPTRPRFEIKPDSADSSTDFYRRKYFAAASGDGVKVENEIAHLLLALVPHPWSFFAFFSNDPMKFQGYFADTEPLQQGSRERERAQGTLKSSRLPSDEPTSRTSPAHHSLSPRRSDTLIQTLIEAANANSLGTRQVAHTSCLLSRIDRHT</sequence>
<dbReference type="RefSeq" id="XP_028463411.1">
    <property type="nucleotide sequence ID" value="XM_028614557.1"/>
</dbReference>
<feature type="region of interest" description="Disordered" evidence="1">
    <location>
        <begin position="91"/>
        <end position="131"/>
    </location>
</feature>
<gene>
    <name evidence="2" type="ORF">SODALDRAFT_363463</name>
</gene>
<evidence type="ECO:0000313" key="3">
    <source>
        <dbReference type="Proteomes" id="UP000272025"/>
    </source>
</evidence>
<accession>A0A3N2PM45</accession>
<evidence type="ECO:0000256" key="1">
    <source>
        <dbReference type="SAM" id="MobiDB-lite"/>
    </source>
</evidence>
<dbReference type="Proteomes" id="UP000272025">
    <property type="component" value="Unassembled WGS sequence"/>
</dbReference>